<proteinExistence type="predicted"/>
<keyword evidence="1" id="KW-0812">Transmembrane</keyword>
<gene>
    <name evidence="2" type="ORF">GYM71_01100</name>
</gene>
<feature type="transmembrane region" description="Helical" evidence="1">
    <location>
        <begin position="53"/>
        <end position="74"/>
    </location>
</feature>
<feature type="transmembrane region" description="Helical" evidence="1">
    <location>
        <begin position="12"/>
        <end position="33"/>
    </location>
</feature>
<dbReference type="Proteomes" id="UP000826550">
    <property type="component" value="Chromosome"/>
</dbReference>
<keyword evidence="3" id="KW-1185">Reference proteome</keyword>
<evidence type="ECO:0000313" key="2">
    <source>
        <dbReference type="EMBL" id="QYN52104.1"/>
    </source>
</evidence>
<reference evidence="2 3" key="1">
    <citation type="submission" date="2020-01" db="EMBL/GenBank/DDBJ databases">
        <title>Vast differences in strain-level diversity in the gut microbiota of two closely related honey bee species.</title>
        <authorList>
            <person name="Ellegaard K.M."/>
            <person name="Suenami S."/>
            <person name="Miyazaki R."/>
            <person name="Engel P."/>
        </authorList>
    </citation>
    <scope>NUCLEOTIDE SEQUENCE [LARGE SCALE GENOMIC DNA]</scope>
    <source>
        <strain evidence="2 3">ESL0416</strain>
    </source>
</reference>
<keyword evidence="1" id="KW-1133">Transmembrane helix</keyword>
<evidence type="ECO:0000256" key="1">
    <source>
        <dbReference type="SAM" id="Phobius"/>
    </source>
</evidence>
<organism evidence="2 3">
    <name type="scientific">Lactobacillus panisapium</name>
    <dbReference type="NCBI Taxonomy" id="2012495"/>
    <lineage>
        <taxon>Bacteria</taxon>
        <taxon>Bacillati</taxon>
        <taxon>Bacillota</taxon>
        <taxon>Bacilli</taxon>
        <taxon>Lactobacillales</taxon>
        <taxon>Lactobacillaceae</taxon>
        <taxon>Lactobacillus</taxon>
    </lineage>
</organism>
<keyword evidence="1" id="KW-0472">Membrane</keyword>
<dbReference type="RefSeq" id="WP_220220594.1">
    <property type="nucleotide sequence ID" value="NZ_CP048268.1"/>
</dbReference>
<name>A0ABX8W3I4_9LACO</name>
<dbReference type="EMBL" id="CP048268">
    <property type="protein sequence ID" value="QYN52104.1"/>
    <property type="molecule type" value="Genomic_DNA"/>
</dbReference>
<accession>A0ABX8W3I4</accession>
<evidence type="ECO:0000313" key="3">
    <source>
        <dbReference type="Proteomes" id="UP000826550"/>
    </source>
</evidence>
<sequence>MKLTKIKILTAINGVLTLSSLIMLFFGLCNQVNESSRLLDDEQTIALNSGNGLFIFTAIIAVIIFGFAFFASWLRSEPAKAHLLRHHA</sequence>
<protein>
    <submittedName>
        <fullName evidence="2">Uncharacterized protein</fullName>
    </submittedName>
</protein>